<dbReference type="InterPro" id="IPR037730">
    <property type="entry name" value="IMP2"/>
</dbReference>
<keyword evidence="6" id="KW-0999">Mitochondrion inner membrane</keyword>
<evidence type="ECO:0000256" key="1">
    <source>
        <dbReference type="ARBA" id="ARBA00004434"/>
    </source>
</evidence>
<dbReference type="PRINTS" id="PR00727">
    <property type="entry name" value="LEADERPTASE"/>
</dbReference>
<evidence type="ECO:0000256" key="5">
    <source>
        <dbReference type="ARBA" id="ARBA00022692"/>
    </source>
</evidence>
<keyword evidence="8" id="KW-1133">Transmembrane helix</keyword>
<dbReference type="PANTHER" id="PTHR46041:SF2">
    <property type="entry name" value="MITOCHONDRIAL INNER MEMBRANE PROTEASE SUBUNIT 2"/>
    <property type="match status" value="1"/>
</dbReference>
<dbReference type="GO" id="GO:0006465">
    <property type="term" value="P:signal peptide processing"/>
    <property type="evidence" value="ECO:0007669"/>
    <property type="project" value="InterPro"/>
</dbReference>
<dbReference type="InterPro" id="IPR000223">
    <property type="entry name" value="Pept_S26A_signal_pept_1"/>
</dbReference>
<feature type="active site" evidence="11">
    <location>
        <position position="46"/>
    </location>
</feature>
<protein>
    <recommendedName>
        <fullName evidence="3">Mitochondrial inner membrane protease subunit 2</fullName>
    </recommendedName>
</protein>
<feature type="active site" evidence="11">
    <location>
        <position position="95"/>
    </location>
</feature>
<dbReference type="CDD" id="cd06530">
    <property type="entry name" value="S26_SPase_I"/>
    <property type="match status" value="1"/>
</dbReference>
<dbReference type="EMBL" id="LAEV01001567">
    <property type="protein sequence ID" value="KKA27813.1"/>
    <property type="molecule type" value="Genomic_DNA"/>
</dbReference>
<evidence type="ECO:0000313" key="14">
    <source>
        <dbReference type="Proteomes" id="UP000033483"/>
    </source>
</evidence>
<keyword evidence="9" id="KW-0496">Mitochondrion</keyword>
<keyword evidence="14" id="KW-1185">Reference proteome</keyword>
<comment type="similarity">
    <text evidence="2">Belongs to the peptidase S26 family. IMP2 subfamily.</text>
</comment>
<dbReference type="OrthoDB" id="9996127at2759"/>
<evidence type="ECO:0000256" key="8">
    <source>
        <dbReference type="ARBA" id="ARBA00022989"/>
    </source>
</evidence>
<dbReference type="GO" id="GO:0042720">
    <property type="term" value="C:mitochondrial inner membrane peptidase complex"/>
    <property type="evidence" value="ECO:0007669"/>
    <property type="project" value="EnsemblFungi"/>
</dbReference>
<dbReference type="AlphaFoldDB" id="A0A0F4ZD84"/>
<gene>
    <name evidence="13" type="ORF">TD95_003912</name>
</gene>
<evidence type="ECO:0000256" key="4">
    <source>
        <dbReference type="ARBA" id="ARBA00022670"/>
    </source>
</evidence>
<reference evidence="13 14" key="1">
    <citation type="submission" date="2015-03" db="EMBL/GenBank/DDBJ databases">
        <authorList>
            <person name="Radwan O."/>
            <person name="Al-Naeli F.A."/>
            <person name="Rendon G.A."/>
            <person name="Fields C."/>
        </authorList>
    </citation>
    <scope>NUCLEOTIDE SEQUENCE [LARGE SCALE GENOMIC DNA]</scope>
    <source>
        <strain evidence="13">CR-DP1</strain>
    </source>
</reference>
<evidence type="ECO:0000313" key="13">
    <source>
        <dbReference type="EMBL" id="KKA27813.1"/>
    </source>
</evidence>
<comment type="subcellular location">
    <subcellularLocation>
        <location evidence="1">Mitochondrion inner membrane</location>
        <topology evidence="1">Single-pass membrane protein</topology>
    </subcellularLocation>
</comment>
<evidence type="ECO:0000259" key="12">
    <source>
        <dbReference type="Pfam" id="PF10502"/>
    </source>
</evidence>
<dbReference type="Proteomes" id="UP000033483">
    <property type="component" value="Unassembled WGS sequence"/>
</dbReference>
<sequence>MASSGFQWRRRVLQPLAFSAWTLGWIPLIACIQTHVASITKVHGPSMYPFFNPEKDSSLSTDTVLNWKYNISNRLQKGMVVIFRSPTNPDKIAIKRIVGMESDIVATKEPYAFPFTQVPKGHVWVEGDNSHNTLDSNTYGPISTRLIEGSAEYIIWPPSRIRKL</sequence>
<comment type="caution">
    <text evidence="13">The sequence shown here is derived from an EMBL/GenBank/DDBJ whole genome shotgun (WGS) entry which is preliminary data.</text>
</comment>
<name>A0A0F4ZD84_9PEZI</name>
<dbReference type="Pfam" id="PF10502">
    <property type="entry name" value="Peptidase_S26"/>
    <property type="match status" value="2"/>
</dbReference>
<evidence type="ECO:0000256" key="3">
    <source>
        <dbReference type="ARBA" id="ARBA00013650"/>
    </source>
</evidence>
<keyword evidence="7" id="KW-0378">Hydrolase</keyword>
<feature type="domain" description="Peptidase S26" evidence="12">
    <location>
        <begin position="117"/>
        <end position="156"/>
    </location>
</feature>
<organism evidence="13 14">
    <name type="scientific">Thielaviopsis punctulata</name>
    <dbReference type="NCBI Taxonomy" id="72032"/>
    <lineage>
        <taxon>Eukaryota</taxon>
        <taxon>Fungi</taxon>
        <taxon>Dikarya</taxon>
        <taxon>Ascomycota</taxon>
        <taxon>Pezizomycotina</taxon>
        <taxon>Sordariomycetes</taxon>
        <taxon>Hypocreomycetidae</taxon>
        <taxon>Microascales</taxon>
        <taxon>Ceratocystidaceae</taxon>
        <taxon>Thielaviopsis</taxon>
    </lineage>
</organism>
<dbReference type="PANTHER" id="PTHR46041">
    <property type="entry name" value="MITOCHONDRIAL INNER MEMBRANE PROTEASE SUBUNIT 2"/>
    <property type="match status" value="1"/>
</dbReference>
<dbReference type="GO" id="GO:0004252">
    <property type="term" value="F:serine-type endopeptidase activity"/>
    <property type="evidence" value="ECO:0007669"/>
    <property type="project" value="InterPro"/>
</dbReference>
<evidence type="ECO:0000256" key="11">
    <source>
        <dbReference type="PIRSR" id="PIRSR600223-1"/>
    </source>
</evidence>
<accession>A0A0F4ZD84</accession>
<dbReference type="SUPFAM" id="SSF51306">
    <property type="entry name" value="LexA/Signal peptidase"/>
    <property type="match status" value="1"/>
</dbReference>
<proteinExistence type="inferred from homology"/>
<keyword evidence="5" id="KW-0812">Transmembrane</keyword>
<keyword evidence="4" id="KW-0645">Protease</keyword>
<evidence type="ECO:0000256" key="9">
    <source>
        <dbReference type="ARBA" id="ARBA00023128"/>
    </source>
</evidence>
<evidence type="ECO:0000256" key="7">
    <source>
        <dbReference type="ARBA" id="ARBA00022801"/>
    </source>
</evidence>
<dbReference type="Gene3D" id="2.10.109.10">
    <property type="entry name" value="Umud Fragment, subunit A"/>
    <property type="match status" value="1"/>
</dbReference>
<dbReference type="InterPro" id="IPR019533">
    <property type="entry name" value="Peptidase_S26"/>
</dbReference>
<dbReference type="InterPro" id="IPR036286">
    <property type="entry name" value="LexA/Signal_pep-like_sf"/>
</dbReference>
<evidence type="ECO:0000256" key="10">
    <source>
        <dbReference type="ARBA" id="ARBA00023136"/>
    </source>
</evidence>
<evidence type="ECO:0000256" key="2">
    <source>
        <dbReference type="ARBA" id="ARBA00007066"/>
    </source>
</evidence>
<feature type="domain" description="Peptidase S26" evidence="12">
    <location>
        <begin position="25"/>
        <end position="108"/>
    </location>
</feature>
<keyword evidence="10" id="KW-0472">Membrane</keyword>
<dbReference type="GO" id="GO:0006627">
    <property type="term" value="P:protein processing involved in protein targeting to mitochondrion"/>
    <property type="evidence" value="ECO:0007669"/>
    <property type="project" value="EnsemblFungi"/>
</dbReference>
<evidence type="ECO:0000256" key="6">
    <source>
        <dbReference type="ARBA" id="ARBA00022792"/>
    </source>
</evidence>